<evidence type="ECO:0008006" key="4">
    <source>
        <dbReference type="Google" id="ProtNLM"/>
    </source>
</evidence>
<protein>
    <recommendedName>
        <fullName evidence="4">Porin family protein</fullName>
    </recommendedName>
</protein>
<reference evidence="2 3" key="1">
    <citation type="submission" date="2019-09" db="EMBL/GenBank/DDBJ databases">
        <title>Vibrio Fortis S7-72.</title>
        <authorList>
            <person name="Das S.K."/>
        </authorList>
    </citation>
    <scope>NUCLEOTIDE SEQUENCE [LARGE SCALE GENOMIC DNA]</scope>
    <source>
        <strain evidence="2 3">S7-72</strain>
    </source>
</reference>
<accession>A0A5N3S3W1</accession>
<dbReference type="AlphaFoldDB" id="A0A5N3S3W1"/>
<proteinExistence type="predicted"/>
<name>A0A5N3S3W1_9VIBR</name>
<keyword evidence="1" id="KW-0732">Signal</keyword>
<dbReference type="SUPFAM" id="SSF56925">
    <property type="entry name" value="OMPA-like"/>
    <property type="match status" value="1"/>
</dbReference>
<dbReference type="EMBL" id="VXDD01000003">
    <property type="protein sequence ID" value="KAB0301514.1"/>
    <property type="molecule type" value="Genomic_DNA"/>
</dbReference>
<feature type="chain" id="PRO_5024377742" description="Porin family protein" evidence="1">
    <location>
        <begin position="20"/>
        <end position="204"/>
    </location>
</feature>
<organism evidence="2 3">
    <name type="scientific">Vibrio fortis</name>
    <dbReference type="NCBI Taxonomy" id="212667"/>
    <lineage>
        <taxon>Bacteria</taxon>
        <taxon>Pseudomonadati</taxon>
        <taxon>Pseudomonadota</taxon>
        <taxon>Gammaproteobacteria</taxon>
        <taxon>Vibrionales</taxon>
        <taxon>Vibrionaceae</taxon>
        <taxon>Vibrio</taxon>
    </lineage>
</organism>
<gene>
    <name evidence="2" type="ORF">F2Z80_20870</name>
</gene>
<dbReference type="Gene3D" id="2.40.160.20">
    <property type="match status" value="1"/>
</dbReference>
<evidence type="ECO:0000256" key="1">
    <source>
        <dbReference type="SAM" id="SignalP"/>
    </source>
</evidence>
<dbReference type="Proteomes" id="UP000326687">
    <property type="component" value="Unassembled WGS sequence"/>
</dbReference>
<dbReference type="InterPro" id="IPR011250">
    <property type="entry name" value="OMP/PagP_B-barrel"/>
</dbReference>
<feature type="signal peptide" evidence="1">
    <location>
        <begin position="1"/>
        <end position="19"/>
    </location>
</feature>
<evidence type="ECO:0000313" key="3">
    <source>
        <dbReference type="Proteomes" id="UP000326687"/>
    </source>
</evidence>
<evidence type="ECO:0000313" key="2">
    <source>
        <dbReference type="EMBL" id="KAB0301514.1"/>
    </source>
</evidence>
<sequence>MRNLIICFLSAGLITPSFASSNIVQELTYIGFGYKHSTFESGALADYLDDKYSNDEDKSLGGLYLNAGLSLTESIYLEGEADFVTRVSSEVDSWKLGAGYNAVLNERLSIPTSCGVVNYRADSNYSDSFSEQAAYCRSGARFQAAKHWLIDLSYQHDFLDVSKDAFKMNNVFQFGSVFGLVAGVETAKRTHSETTFNFGIQFTM</sequence>
<dbReference type="RefSeq" id="WP_150897071.1">
    <property type="nucleotide sequence ID" value="NZ_JATABQ010000136.1"/>
</dbReference>
<comment type="caution">
    <text evidence="2">The sequence shown here is derived from an EMBL/GenBank/DDBJ whole genome shotgun (WGS) entry which is preliminary data.</text>
</comment>